<dbReference type="Proteomes" id="UP001234989">
    <property type="component" value="Chromosome 12"/>
</dbReference>
<gene>
    <name evidence="1" type="ORF">MTR67_051433</name>
</gene>
<reference evidence="1" key="1">
    <citation type="submission" date="2023-08" db="EMBL/GenBank/DDBJ databases">
        <title>A de novo genome assembly of Solanum verrucosum Schlechtendal, a Mexican diploid species geographically isolated from the other diploid A-genome species in potato relatives.</title>
        <authorList>
            <person name="Hosaka K."/>
        </authorList>
    </citation>
    <scope>NUCLEOTIDE SEQUENCE</scope>
    <source>
        <tissue evidence="1">Young leaves</tissue>
    </source>
</reference>
<dbReference type="AlphaFoldDB" id="A0AAF0V7C3"/>
<proteinExistence type="predicted"/>
<name>A0AAF0V7C3_SOLVR</name>
<evidence type="ECO:0000313" key="1">
    <source>
        <dbReference type="EMBL" id="WMV58048.1"/>
    </source>
</evidence>
<evidence type="ECO:0000313" key="2">
    <source>
        <dbReference type="Proteomes" id="UP001234989"/>
    </source>
</evidence>
<protein>
    <submittedName>
        <fullName evidence="1">Uncharacterized protein</fullName>
    </submittedName>
</protein>
<keyword evidence="2" id="KW-1185">Reference proteome</keyword>
<accession>A0AAF0V7C3</accession>
<dbReference type="EMBL" id="CP133623">
    <property type="protein sequence ID" value="WMV58048.1"/>
    <property type="molecule type" value="Genomic_DNA"/>
</dbReference>
<organism evidence="1 2">
    <name type="scientific">Solanum verrucosum</name>
    <dbReference type="NCBI Taxonomy" id="315347"/>
    <lineage>
        <taxon>Eukaryota</taxon>
        <taxon>Viridiplantae</taxon>
        <taxon>Streptophyta</taxon>
        <taxon>Embryophyta</taxon>
        <taxon>Tracheophyta</taxon>
        <taxon>Spermatophyta</taxon>
        <taxon>Magnoliopsida</taxon>
        <taxon>eudicotyledons</taxon>
        <taxon>Gunneridae</taxon>
        <taxon>Pentapetalae</taxon>
        <taxon>asterids</taxon>
        <taxon>lamiids</taxon>
        <taxon>Solanales</taxon>
        <taxon>Solanaceae</taxon>
        <taxon>Solanoideae</taxon>
        <taxon>Solaneae</taxon>
        <taxon>Solanum</taxon>
    </lineage>
</organism>
<sequence>MGELAALRVLNCLIMDCMVIYNYHLETYL</sequence>